<dbReference type="Gene3D" id="2.30.110.10">
    <property type="entry name" value="Electron Transport, Fmn-binding Protein, Chain A"/>
    <property type="match status" value="1"/>
</dbReference>
<reference evidence="4 5" key="1">
    <citation type="submission" date="2020-08" db="EMBL/GenBank/DDBJ databases">
        <title>Amycolatopsis echigonensis JCM 21831.</title>
        <authorList>
            <person name="Tedsree N."/>
            <person name="Kuncharoen N."/>
            <person name="Likhitwitayawuid K."/>
            <person name="Tanasupawat S."/>
        </authorList>
    </citation>
    <scope>NUCLEOTIDE SEQUENCE [LARGE SCALE GENOMIC DNA]</scope>
    <source>
        <strain evidence="4 5">JCM 21831</strain>
    </source>
</reference>
<feature type="domain" description="Flavin reductase like" evidence="3">
    <location>
        <begin position="10"/>
        <end position="152"/>
    </location>
</feature>
<dbReference type="PANTHER" id="PTHR30466">
    <property type="entry name" value="FLAVIN REDUCTASE"/>
    <property type="match status" value="1"/>
</dbReference>
<dbReference type="SUPFAM" id="SSF50475">
    <property type="entry name" value="FMN-binding split barrel"/>
    <property type="match status" value="1"/>
</dbReference>
<dbReference type="Proteomes" id="UP000550260">
    <property type="component" value="Unassembled WGS sequence"/>
</dbReference>
<proteinExistence type="inferred from homology"/>
<dbReference type="InterPro" id="IPR012349">
    <property type="entry name" value="Split_barrel_FMN-bd"/>
</dbReference>
<dbReference type="AlphaFoldDB" id="A0A8E2B776"/>
<name>A0A8E2B776_9PSEU</name>
<accession>A0A8E2B776</accession>
<dbReference type="Pfam" id="PF01613">
    <property type="entry name" value="Flavin_Reduct"/>
    <property type="match status" value="1"/>
</dbReference>
<organism evidence="4 5">
    <name type="scientific">Amycolatopsis echigonensis</name>
    <dbReference type="NCBI Taxonomy" id="2576905"/>
    <lineage>
        <taxon>Bacteria</taxon>
        <taxon>Bacillati</taxon>
        <taxon>Actinomycetota</taxon>
        <taxon>Actinomycetes</taxon>
        <taxon>Pseudonocardiales</taxon>
        <taxon>Pseudonocardiaceae</taxon>
        <taxon>Amycolatopsis</taxon>
    </lineage>
</organism>
<dbReference type="PANTHER" id="PTHR30466:SF11">
    <property type="entry name" value="FLAVIN-DEPENDENT MONOOXYGENASE, REDUCTASE SUBUNIT HSAB"/>
    <property type="match status" value="1"/>
</dbReference>
<dbReference type="GO" id="GO:0010181">
    <property type="term" value="F:FMN binding"/>
    <property type="evidence" value="ECO:0007669"/>
    <property type="project" value="InterPro"/>
</dbReference>
<evidence type="ECO:0000313" key="4">
    <source>
        <dbReference type="EMBL" id="MBB2502982.1"/>
    </source>
</evidence>
<dbReference type="SMART" id="SM00903">
    <property type="entry name" value="Flavin_Reduct"/>
    <property type="match status" value="1"/>
</dbReference>
<dbReference type="RefSeq" id="WP_183125557.1">
    <property type="nucleotide sequence ID" value="NZ_JACJHR010000046.1"/>
</dbReference>
<evidence type="ECO:0000256" key="2">
    <source>
        <dbReference type="ARBA" id="ARBA00023002"/>
    </source>
</evidence>
<protein>
    <submittedName>
        <fullName evidence="4">Flavin reductase family protein</fullName>
    </submittedName>
</protein>
<comment type="similarity">
    <text evidence="1">Belongs to the non-flavoprotein flavin reductase family.</text>
</comment>
<dbReference type="EMBL" id="JACJHR010000046">
    <property type="protein sequence ID" value="MBB2502982.1"/>
    <property type="molecule type" value="Genomic_DNA"/>
</dbReference>
<sequence>MDEPDFRRAISRFATGVTVVTARTGDRTYGMTLSAMTSLSLEPPSLLVCINRRVPTEQAVASSGKFVVNVLADYQERIARRFARPASDKFDGVDIEFSRTGIPVLKGTVASFECTVRERLAGGTHSIFVGHVDSARFNDRLPLVYHAAGFGDFNARTGRTAAEGQVGSDQFASFGATPAEGLAGVGAFFSS</sequence>
<dbReference type="InterPro" id="IPR002563">
    <property type="entry name" value="Flavin_Rdtase-like_dom"/>
</dbReference>
<dbReference type="GO" id="GO:0042602">
    <property type="term" value="F:riboflavin reductase (NADPH) activity"/>
    <property type="evidence" value="ECO:0007669"/>
    <property type="project" value="TreeGrafter"/>
</dbReference>
<dbReference type="InterPro" id="IPR050268">
    <property type="entry name" value="NADH-dep_flavin_reductase"/>
</dbReference>
<gene>
    <name evidence="4" type="ORF">H5411_28085</name>
</gene>
<comment type="caution">
    <text evidence="4">The sequence shown here is derived from an EMBL/GenBank/DDBJ whole genome shotgun (WGS) entry which is preliminary data.</text>
</comment>
<evidence type="ECO:0000313" key="5">
    <source>
        <dbReference type="Proteomes" id="UP000550260"/>
    </source>
</evidence>
<evidence type="ECO:0000259" key="3">
    <source>
        <dbReference type="SMART" id="SM00903"/>
    </source>
</evidence>
<evidence type="ECO:0000256" key="1">
    <source>
        <dbReference type="ARBA" id="ARBA00008898"/>
    </source>
</evidence>
<keyword evidence="2" id="KW-0560">Oxidoreductase</keyword>